<sequence length="70" mass="7704">MHRQSTPVLVTDEFPASVSVVTMRVEGRPYGVVSRTAAADRSRHAEIMRALTRAGIDRQAIREVLDGVRG</sequence>
<reference evidence="2" key="1">
    <citation type="submission" date="2023-07" db="EMBL/GenBank/DDBJ databases">
        <title>30 novel species of actinomycetes from the DSMZ collection.</title>
        <authorList>
            <person name="Nouioui I."/>
        </authorList>
    </citation>
    <scope>NUCLEOTIDE SEQUENCE [LARGE SCALE GENOMIC DNA]</scope>
    <source>
        <strain evidence="2">DSM 44917</strain>
    </source>
</reference>
<evidence type="ECO:0000313" key="1">
    <source>
        <dbReference type="EMBL" id="MDT0306828.1"/>
    </source>
</evidence>
<organism evidence="1 2">
    <name type="scientific">Streptomyces boetiae</name>
    <dbReference type="NCBI Taxonomy" id="3075541"/>
    <lineage>
        <taxon>Bacteria</taxon>
        <taxon>Bacillati</taxon>
        <taxon>Actinomycetota</taxon>
        <taxon>Actinomycetes</taxon>
        <taxon>Kitasatosporales</taxon>
        <taxon>Streptomycetaceae</taxon>
        <taxon>Streptomyces</taxon>
    </lineage>
</organism>
<keyword evidence="2" id="KW-1185">Reference proteome</keyword>
<evidence type="ECO:0000313" key="2">
    <source>
        <dbReference type="Proteomes" id="UP001183388"/>
    </source>
</evidence>
<dbReference type="RefSeq" id="WP_311629766.1">
    <property type="nucleotide sequence ID" value="NZ_JAVREN010000008.1"/>
</dbReference>
<dbReference type="EMBL" id="JAVREN010000008">
    <property type="protein sequence ID" value="MDT0306828.1"/>
    <property type="molecule type" value="Genomic_DNA"/>
</dbReference>
<name>A0ABU2L5J7_9ACTN</name>
<accession>A0ABU2L5J7</accession>
<protein>
    <submittedName>
        <fullName evidence="1">Uncharacterized protein</fullName>
    </submittedName>
</protein>
<gene>
    <name evidence="1" type="ORF">RM780_07610</name>
</gene>
<comment type="caution">
    <text evidence="1">The sequence shown here is derived from an EMBL/GenBank/DDBJ whole genome shotgun (WGS) entry which is preliminary data.</text>
</comment>
<dbReference type="Proteomes" id="UP001183388">
    <property type="component" value="Unassembled WGS sequence"/>
</dbReference>
<proteinExistence type="predicted"/>